<accession>A0ABM8W280</accession>
<dbReference type="PROSITE" id="PS00831">
    <property type="entry name" value="RIBOSOMAL_L27"/>
    <property type="match status" value="1"/>
</dbReference>
<dbReference type="InterPro" id="IPR018261">
    <property type="entry name" value="Ribosomal_bL27_CS"/>
</dbReference>
<dbReference type="PANTHER" id="PTHR15893">
    <property type="entry name" value="RIBOSOMAL PROTEIN L27"/>
    <property type="match status" value="1"/>
</dbReference>
<dbReference type="Pfam" id="PF01029">
    <property type="entry name" value="NusB"/>
    <property type="match status" value="1"/>
</dbReference>
<dbReference type="Pfam" id="PF01016">
    <property type="entry name" value="Ribosomal_L27"/>
    <property type="match status" value="1"/>
</dbReference>
<sequence>MAGGRGTRQGIPKNKKMPGRKGNEKVTQESIIEKKDPENRIIFLRGAVPGSTRGLNNIMSENQKQVLIDLIKEELNKEITEIKNIPLGNYAPICAVSKVAWEVSGSTGVWIFPKKIREMADQLFPEASQPKGRNEGEITASNIEKKDFDEIIRATLDRRLEGRKDGREFYLYIPVSHPDLTNIPFAGQGSNDNKVNHFYLIEGFEMPTETSYHAYTDTHFYEKRIKLTDRISVVPYQGSSEELNKPNSKNPSIEPLPSAGLLIKYNDGRSETIGENSHENGIIKNSLRSIDFTKKSLDQQKLEKLQDSFNSHQTTSPTNSPKPSYVPYLIGGAVVIALDLQFFAQKKGGGSASTNCSHDSISKRLGVKVFGGEYIREGGIIIRQRGTKYKGGKGVFFEKNVCVGFAAFLKVFIYNIMIKITFWLKNPNDNKESLEHITIDNPKKVLEGKLVGIYACEVYLPETERKNYLIYADNPIETLCFAAEFAKSYLQDPWVNLQEKIEAIKNDKDMSQEDKEKILRVLKESFEKEKLLSKKITEKLKTGWEFSLLPPLERAILVYATYELLLGKNTDLGKMIIDQTVNFSKAYLEENKYKYINKVLDLLVKEGKNLPAEN</sequence>
<keyword evidence="9" id="KW-1185">Reference proteome</keyword>
<dbReference type="Gene3D" id="1.10.940.10">
    <property type="entry name" value="NusB-like"/>
    <property type="match status" value="1"/>
</dbReference>
<evidence type="ECO:0000313" key="8">
    <source>
        <dbReference type="EMBL" id="CAG8506265.1"/>
    </source>
</evidence>
<comment type="caution">
    <text evidence="8">The sequence shown here is derived from an EMBL/GenBank/DDBJ whole genome shotgun (WGS) entry which is preliminary data.</text>
</comment>
<name>A0ABM8W280_GIGMA</name>
<keyword evidence="3" id="KW-0689">Ribosomal protein</keyword>
<feature type="compositionally biased region" description="Basic and acidic residues" evidence="6">
    <location>
        <begin position="21"/>
        <end position="31"/>
    </location>
</feature>
<dbReference type="InterPro" id="IPR035926">
    <property type="entry name" value="NusB-like_sf"/>
</dbReference>
<dbReference type="SUPFAM" id="SSF50447">
    <property type="entry name" value="Translation proteins"/>
    <property type="match status" value="1"/>
</dbReference>
<dbReference type="PANTHER" id="PTHR15893:SF0">
    <property type="entry name" value="LARGE RIBOSOMAL SUBUNIT PROTEIN BL27M"/>
    <property type="match status" value="1"/>
</dbReference>
<comment type="similarity">
    <text evidence="1">Belongs to the bacterial ribosomal protein bL27 family.</text>
</comment>
<proteinExistence type="inferred from homology"/>
<feature type="domain" description="NusB/RsmB/TIM44" evidence="7">
    <location>
        <begin position="497"/>
        <end position="603"/>
    </location>
</feature>
<dbReference type="SUPFAM" id="SSF48013">
    <property type="entry name" value="NusB-like"/>
    <property type="match status" value="1"/>
</dbReference>
<evidence type="ECO:0000256" key="4">
    <source>
        <dbReference type="ARBA" id="ARBA00023274"/>
    </source>
</evidence>
<dbReference type="SUPFAM" id="SSF110324">
    <property type="entry name" value="Ribosomal L27 protein-like"/>
    <property type="match status" value="1"/>
</dbReference>
<evidence type="ECO:0000313" key="9">
    <source>
        <dbReference type="Proteomes" id="UP000789901"/>
    </source>
</evidence>
<gene>
    <name evidence="8" type="ORF">GMARGA_LOCUS2451</name>
</gene>
<dbReference type="InterPro" id="IPR009000">
    <property type="entry name" value="Transl_B-barrel_sf"/>
</dbReference>
<dbReference type="PRINTS" id="PR00063">
    <property type="entry name" value="RIBOSOMALL27"/>
</dbReference>
<dbReference type="Gene3D" id="2.40.30.10">
    <property type="entry name" value="Translation factors"/>
    <property type="match status" value="1"/>
</dbReference>
<feature type="region of interest" description="Disordered" evidence="6">
    <location>
        <begin position="1"/>
        <end position="31"/>
    </location>
</feature>
<evidence type="ECO:0000256" key="3">
    <source>
        <dbReference type="ARBA" id="ARBA00022980"/>
    </source>
</evidence>
<evidence type="ECO:0000256" key="1">
    <source>
        <dbReference type="ARBA" id="ARBA00010797"/>
    </source>
</evidence>
<dbReference type="InterPro" id="IPR001684">
    <property type="entry name" value="Ribosomal_bL27"/>
</dbReference>
<evidence type="ECO:0000259" key="7">
    <source>
        <dbReference type="Pfam" id="PF01029"/>
    </source>
</evidence>
<organism evidence="8 9">
    <name type="scientific">Gigaspora margarita</name>
    <dbReference type="NCBI Taxonomy" id="4874"/>
    <lineage>
        <taxon>Eukaryota</taxon>
        <taxon>Fungi</taxon>
        <taxon>Fungi incertae sedis</taxon>
        <taxon>Mucoromycota</taxon>
        <taxon>Glomeromycotina</taxon>
        <taxon>Glomeromycetes</taxon>
        <taxon>Diversisporales</taxon>
        <taxon>Gigasporaceae</taxon>
        <taxon>Gigaspora</taxon>
    </lineage>
</organism>
<evidence type="ECO:0000256" key="6">
    <source>
        <dbReference type="SAM" id="MobiDB-lite"/>
    </source>
</evidence>
<evidence type="ECO:0000256" key="5">
    <source>
        <dbReference type="ARBA" id="ARBA00035267"/>
    </source>
</evidence>
<dbReference type="Proteomes" id="UP000789901">
    <property type="component" value="Unassembled WGS sequence"/>
</dbReference>
<dbReference type="EMBL" id="CAJVQB010000767">
    <property type="protein sequence ID" value="CAG8506265.1"/>
    <property type="molecule type" value="Genomic_DNA"/>
</dbReference>
<protein>
    <recommendedName>
        <fullName evidence="5">Large ribosomal subunit protein bL27m</fullName>
    </recommendedName>
</protein>
<keyword evidence="2" id="KW-0694">RNA-binding</keyword>
<keyword evidence="4" id="KW-0687">Ribonucleoprotein</keyword>
<dbReference type="InterPro" id="IPR006027">
    <property type="entry name" value="NusB_RsmB_TIM44"/>
</dbReference>
<dbReference type="Gene3D" id="2.40.50.100">
    <property type="match status" value="1"/>
</dbReference>
<evidence type="ECO:0000256" key="2">
    <source>
        <dbReference type="ARBA" id="ARBA00022884"/>
    </source>
</evidence>
<reference evidence="8 9" key="1">
    <citation type="submission" date="2021-06" db="EMBL/GenBank/DDBJ databases">
        <authorList>
            <person name="Kallberg Y."/>
            <person name="Tangrot J."/>
            <person name="Rosling A."/>
        </authorList>
    </citation>
    <scope>NUCLEOTIDE SEQUENCE [LARGE SCALE GENOMIC DNA]</scope>
    <source>
        <strain evidence="8 9">120-4 pot B 10/14</strain>
    </source>
</reference>